<reference evidence="3" key="1">
    <citation type="submission" date="2021-02" db="EMBL/GenBank/DDBJ databases">
        <authorList>
            <person name="Dougan E. K."/>
            <person name="Rhodes N."/>
            <person name="Thang M."/>
            <person name="Chan C."/>
        </authorList>
    </citation>
    <scope>NUCLEOTIDE SEQUENCE</scope>
</reference>
<keyword evidence="4" id="KW-1185">Reference proteome</keyword>
<evidence type="ECO:0000256" key="1">
    <source>
        <dbReference type="SAM" id="MobiDB-lite"/>
    </source>
</evidence>
<dbReference type="Pfam" id="PF05295">
    <property type="entry name" value="Luciferase_N"/>
    <property type="match status" value="1"/>
</dbReference>
<dbReference type="Gene3D" id="3.40.50.150">
    <property type="entry name" value="Vaccinia Virus protein VP39"/>
    <property type="match status" value="1"/>
</dbReference>
<sequence length="1867" mass="204074">MSHGLSAGVSATLGDRALQILVATGISSDADLACFWTSPQEIEGVVPGDVLQEILQAWRLANQRFELHAVRDALPGPTPAKIVVAAAARPKKRCLPPAALQGKACRLKGPQPVAATIPDHLQSKREQEIQAMFEVVVATGSANLRFSPTEMGLTQDIKPLFVRLLDKISDAREVSQGGPTAAVNVFNGLKWWRDFLGVPMPTTDPLVAMYKNPPLGHAPRQRTPLALGVFFTLCARFETSTGSVRAFLAWMLLLCTACLRFAHLQRSSGLKCEGSLLSAICRMGKRKEQGVQQPFAWCVPACVQPGACIAPTLLLEYGELCVAVADAPFIVPDMQLPKSGRLEAGTPKIASKMSRAKFCDLSRSVLQAIGVQEEDLDQLSSYSCRVLLMRRLAIGNWVEAPTDRVTVKNSASRMPIRYSDEKAATAGMAKMRLLAALSLVREASGDKVLTWSDVSQLRPSSAKVEKVINSPEWLMDANVAPKHGEVLESPPCEASSDGISSSSSSSSDSDSEASNEATPCAAWFTQHPKGSVHLVQKQAECRLVPWCRDLPFDVVHVERGFGTDVGDGRSLCRKCLSRDRADVADPAMVEQSAQVQTYEDLTYEVEAMDALRGVLQSAKTSEHVNRYLTDTLKVASIEDLVFLVSAAAYETELKSLVTDQVDAVRDVPIELARLRAAWRRAKAELLKVEDKARRGVAPAEEMDETLESTVQDDLMSRFARCYWHKISVHMMPSDAVLARVYRELTRNLPTVIPLTKIRSLFQSHKPTAERRISLGGNVTVRVDEQESAPLRNVFDYYHALRVLGNAYAIAGSIEVPSQIDQGKTVRVSPFQTQLDYADFVLRMAMQWEAPLSWVKDRDEATRGRMVELMRKAHPRDRRLKGCALGRTTAAKRYAKGEMISEDALTLPVQKSIGATSSWMVRMAAWLHAGILFQVQRSVAADGLRVSAEDEDGALHRCVRVSVGGFVFGPIRPWLRDVGLKYVVYTGDAPLPQIPWKLPWDGPILVISLFDGISALLVALMCMGVVFSAVVAESDPVLRTAVSMCFGNVFVQHDARQLDLAVVRKLLQEGGYTAVLVAGGSPCQDVSPLNRKRKGLASDRTLLFNCIPQVAQQCESLLDELELNIPVFQLLENVVSGGAAVLGWIRACLRSDCGGPRTLVEGSRVVAAIGVRAGGHDVPPRNSFHVPSIMIALILLFQLVPQCAAIPAARYETMEGLLTAPLIQERLDGIFAELGVRLPPMHVSADVERAVARLQVYTVDRKQLRALRCLDKALDSLNAELVKLMPASVHAVAKRKRPATMTALAILLVWPDVTVGLRFVKGFKLLGNIEAPSLFREVSPVIPPVVGLQVKAFTLQEIQDGLAEGPFSEEQLHERFGPFCWAPMRRFMHQQSCGKLRPIDDGRSGGHNSCVVASETIFTSSPDFVSAALKYLMHLLLESAEEDIEWAAPVFGSEDMSAAYRQLPNVPADAPGLVLGYWDPDLREMRFAVLRAHPFGLASAVLNFNRIPCLGTACLRRCTASCVTHFFDDSGILDVSSSHGSAQECVNVLYQCMGVQLDPPKQQPMASQRVFLGVLLNLSRTLFDRTMLVDIKPGLRETIFADVQRMLDAGRCSPGEAAKLCGRMVWASSAMFGRCGRGGQGPVSDRQYDVGHSELTPHLTAALHYVQALVKVVPPRLVPLHGVPVSPVVIYTDASFEPAHLTSPGLGTVLFVPGSQPAGYAAWVPDEVLTSFQKRETQIAPLEALAVVLASLQCREALAGAEVLWFIDNQAVCSSLVRGTSSIDDMASLVSVTHLLWASMGARVWIEWVDSESNVSDGLSRSGCHDAWTCSQDWVLQETTCLPWQSFQHLPLLQLSEALLHWADDALG</sequence>
<organism evidence="3 4">
    <name type="scientific">Symbiodinium necroappetens</name>
    <dbReference type="NCBI Taxonomy" id="1628268"/>
    <lineage>
        <taxon>Eukaryota</taxon>
        <taxon>Sar</taxon>
        <taxon>Alveolata</taxon>
        <taxon>Dinophyceae</taxon>
        <taxon>Suessiales</taxon>
        <taxon>Symbiodiniaceae</taxon>
        <taxon>Symbiodinium</taxon>
    </lineage>
</organism>
<gene>
    <name evidence="3" type="primary">DNMT3A</name>
    <name evidence="3" type="ORF">SNEC2469_LOCUS335</name>
</gene>
<dbReference type="SUPFAM" id="SSF53335">
    <property type="entry name" value="S-adenosyl-L-methionine-dependent methyltransferases"/>
    <property type="match status" value="1"/>
</dbReference>
<dbReference type="Proteomes" id="UP000601435">
    <property type="component" value="Unassembled WGS sequence"/>
</dbReference>
<dbReference type="OrthoDB" id="24966at2759"/>
<dbReference type="PANTHER" id="PTHR33050">
    <property type="entry name" value="REVERSE TRANSCRIPTASE DOMAIN-CONTAINING PROTEIN"/>
    <property type="match status" value="1"/>
</dbReference>
<feature type="domain" description="Dinoflagellate luciferase N-terminal" evidence="2">
    <location>
        <begin position="616"/>
        <end position="681"/>
    </location>
</feature>
<comment type="caution">
    <text evidence="3">The sequence shown here is derived from an EMBL/GenBank/DDBJ whole genome shotgun (WGS) entry which is preliminary data.</text>
</comment>
<evidence type="ECO:0000259" key="2">
    <source>
        <dbReference type="Pfam" id="PF05295"/>
    </source>
</evidence>
<dbReference type="InterPro" id="IPR052055">
    <property type="entry name" value="Hepadnavirus_pol/RT"/>
</dbReference>
<evidence type="ECO:0000313" key="4">
    <source>
        <dbReference type="Proteomes" id="UP000601435"/>
    </source>
</evidence>
<evidence type="ECO:0000313" key="3">
    <source>
        <dbReference type="EMBL" id="CAE7158869.1"/>
    </source>
</evidence>
<feature type="compositionally biased region" description="Low complexity" evidence="1">
    <location>
        <begin position="493"/>
        <end position="514"/>
    </location>
</feature>
<dbReference type="SUPFAM" id="SSF56672">
    <property type="entry name" value="DNA/RNA polymerases"/>
    <property type="match status" value="1"/>
</dbReference>
<protein>
    <submittedName>
        <fullName evidence="3">DNMT3A protein</fullName>
    </submittedName>
</protein>
<name>A0A812IQJ3_9DINO</name>
<accession>A0A812IQJ3</accession>
<proteinExistence type="predicted"/>
<dbReference type="InterPro" id="IPR029063">
    <property type="entry name" value="SAM-dependent_MTases_sf"/>
</dbReference>
<dbReference type="InterPro" id="IPR007959">
    <property type="entry name" value="Dino_Luciferase_N"/>
</dbReference>
<feature type="region of interest" description="Disordered" evidence="1">
    <location>
        <begin position="484"/>
        <end position="514"/>
    </location>
</feature>
<dbReference type="InterPro" id="IPR043502">
    <property type="entry name" value="DNA/RNA_pol_sf"/>
</dbReference>
<dbReference type="EMBL" id="CAJNJA010001371">
    <property type="protein sequence ID" value="CAE7158869.1"/>
    <property type="molecule type" value="Genomic_DNA"/>
</dbReference>
<dbReference type="PANTHER" id="PTHR33050:SF7">
    <property type="entry name" value="RIBONUCLEASE H"/>
    <property type="match status" value="1"/>
</dbReference>